<evidence type="ECO:0000256" key="2">
    <source>
        <dbReference type="HAMAP-Rule" id="MF_01940"/>
    </source>
</evidence>
<comment type="function">
    <text evidence="2">Hydrolyzes RNA 2',3'-cyclic phosphodiester to an RNA 2'-phosphomonoester.</text>
</comment>
<dbReference type="RefSeq" id="WP_212188434.1">
    <property type="nucleotide sequence ID" value="NZ_JAGTAR010000003.1"/>
</dbReference>
<proteinExistence type="inferred from homology"/>
<keyword evidence="4" id="KW-1185">Reference proteome</keyword>
<reference evidence="3" key="1">
    <citation type="journal article" date="2018" name="Int. J. Syst. Evol. Microbiol.">
        <title>Carboxylicivirga sediminis sp. nov., isolated from coastal sediment.</title>
        <authorList>
            <person name="Wang F.Q."/>
            <person name="Ren L.H."/>
            <person name="Zou R.J."/>
            <person name="Sun Y.Z."/>
            <person name="Liu X.J."/>
            <person name="Jiang F."/>
            <person name="Liu L.J."/>
        </authorList>
    </citation>
    <scope>NUCLEOTIDE SEQUENCE</scope>
    <source>
        <strain evidence="3">JR1</strain>
    </source>
</reference>
<gene>
    <name evidence="3" type="primary">thpR</name>
    <name evidence="3" type="ORF">KDU71_03080</name>
</gene>
<dbReference type="PANTHER" id="PTHR35561:SF1">
    <property type="entry name" value="RNA 2',3'-CYCLIC PHOSPHODIESTERASE"/>
    <property type="match status" value="1"/>
</dbReference>
<dbReference type="GO" id="GO:0004113">
    <property type="term" value="F:2',3'-cyclic-nucleotide 3'-phosphodiesterase activity"/>
    <property type="evidence" value="ECO:0007669"/>
    <property type="project" value="InterPro"/>
</dbReference>
<dbReference type="SUPFAM" id="SSF55144">
    <property type="entry name" value="LigT-like"/>
    <property type="match status" value="1"/>
</dbReference>
<evidence type="ECO:0000313" key="3">
    <source>
        <dbReference type="EMBL" id="MBR8534528.1"/>
    </source>
</evidence>
<dbReference type="PANTHER" id="PTHR35561">
    <property type="entry name" value="RNA 2',3'-CYCLIC PHOSPHODIESTERASE"/>
    <property type="match status" value="1"/>
</dbReference>
<protein>
    <recommendedName>
        <fullName evidence="2">RNA 2',3'-cyclic phosphodiesterase</fullName>
        <shortName evidence="2">RNA 2',3'-CPDase</shortName>
        <ecNumber evidence="2">3.1.4.58</ecNumber>
    </recommendedName>
</protein>
<comment type="caution">
    <text evidence="3">The sequence shown here is derived from an EMBL/GenBank/DDBJ whole genome shotgun (WGS) entry which is preliminary data.</text>
</comment>
<feature type="active site" description="Proton donor" evidence="2">
    <location>
        <position position="35"/>
    </location>
</feature>
<dbReference type="Gene3D" id="3.90.1140.10">
    <property type="entry name" value="Cyclic phosphodiesterase"/>
    <property type="match status" value="1"/>
</dbReference>
<dbReference type="Pfam" id="PF13563">
    <property type="entry name" value="2_5_RNA_ligase2"/>
    <property type="match status" value="1"/>
</dbReference>
<dbReference type="NCBIfam" id="TIGR02258">
    <property type="entry name" value="2_5_ligase"/>
    <property type="match status" value="1"/>
</dbReference>
<keyword evidence="1 2" id="KW-0378">Hydrolase</keyword>
<reference evidence="3" key="2">
    <citation type="submission" date="2021-04" db="EMBL/GenBank/DDBJ databases">
        <authorList>
            <person name="Zhang T."/>
            <person name="Zhang Y."/>
            <person name="Lu D."/>
            <person name="Zuo D."/>
            <person name="Du Z."/>
        </authorList>
    </citation>
    <scope>NUCLEOTIDE SEQUENCE</scope>
    <source>
        <strain evidence="3">JR1</strain>
    </source>
</reference>
<dbReference type="InterPro" id="IPR004175">
    <property type="entry name" value="RNA_CPDase"/>
</dbReference>
<evidence type="ECO:0000313" key="4">
    <source>
        <dbReference type="Proteomes" id="UP000679220"/>
    </source>
</evidence>
<dbReference type="Proteomes" id="UP000679220">
    <property type="component" value="Unassembled WGS sequence"/>
</dbReference>
<accession>A0A941F039</accession>
<name>A0A941F039_9BACT</name>
<dbReference type="HAMAP" id="MF_01940">
    <property type="entry name" value="RNA_CPDase"/>
    <property type="match status" value="1"/>
</dbReference>
<organism evidence="3 4">
    <name type="scientific">Carboxylicivirga sediminis</name>
    <dbReference type="NCBI Taxonomy" id="2006564"/>
    <lineage>
        <taxon>Bacteria</taxon>
        <taxon>Pseudomonadati</taxon>
        <taxon>Bacteroidota</taxon>
        <taxon>Bacteroidia</taxon>
        <taxon>Marinilabiliales</taxon>
        <taxon>Marinilabiliaceae</taxon>
        <taxon>Carboxylicivirga</taxon>
    </lineage>
</organism>
<comment type="similarity">
    <text evidence="2">Belongs to the 2H phosphoesterase superfamily. ThpR family.</text>
</comment>
<feature type="active site" description="Proton acceptor" evidence="2">
    <location>
        <position position="116"/>
    </location>
</feature>
<sequence length="183" mass="21299">MRLFIAIDCTSLQTDLKTLQEPFYELKVRFVNDFHLTLKFIGEVDDADYIWIVNQLKGVKVQSFYLQLNQLGTFRSYSQQVLWCGVAASDELSQLHREVERVIGHRYPSSSSFYPHITLARLKHPHKLSSESKELIQREMAREVVNTMMLVDKFLLIESKLTPSGPVYIEKASYPLNGIWRDD</sequence>
<comment type="catalytic activity">
    <reaction evidence="2">
        <text>a 3'-end 2',3'-cyclophospho-ribonucleotide-RNA + H2O = a 3'-end 2'-phospho-ribonucleotide-RNA + H(+)</text>
        <dbReference type="Rhea" id="RHEA:11828"/>
        <dbReference type="Rhea" id="RHEA-COMP:10464"/>
        <dbReference type="Rhea" id="RHEA-COMP:17353"/>
        <dbReference type="ChEBI" id="CHEBI:15377"/>
        <dbReference type="ChEBI" id="CHEBI:15378"/>
        <dbReference type="ChEBI" id="CHEBI:83064"/>
        <dbReference type="ChEBI" id="CHEBI:173113"/>
        <dbReference type="EC" id="3.1.4.58"/>
    </reaction>
</comment>
<feature type="short sequence motif" description="HXTX 1" evidence="2">
    <location>
        <begin position="35"/>
        <end position="38"/>
    </location>
</feature>
<dbReference type="EC" id="3.1.4.58" evidence="2"/>
<evidence type="ECO:0000256" key="1">
    <source>
        <dbReference type="ARBA" id="ARBA00022801"/>
    </source>
</evidence>
<dbReference type="EMBL" id="JAGTAR010000003">
    <property type="protein sequence ID" value="MBR8534528.1"/>
    <property type="molecule type" value="Genomic_DNA"/>
</dbReference>
<dbReference type="InterPro" id="IPR009097">
    <property type="entry name" value="Cyclic_Pdiesterase"/>
</dbReference>
<dbReference type="AlphaFoldDB" id="A0A941F039"/>
<feature type="short sequence motif" description="HXTX 2" evidence="2">
    <location>
        <begin position="116"/>
        <end position="119"/>
    </location>
</feature>
<dbReference type="GO" id="GO:0008664">
    <property type="term" value="F:RNA 2',3'-cyclic 3'-phosphodiesterase activity"/>
    <property type="evidence" value="ECO:0007669"/>
    <property type="project" value="UniProtKB-EC"/>
</dbReference>